<dbReference type="InterPro" id="IPR015421">
    <property type="entry name" value="PyrdxlP-dep_Trfase_major"/>
</dbReference>
<accession>A0A979FGA8</accession>
<dbReference type="AlphaFoldDB" id="A0A979FGA8"/>
<feature type="domain" description="MOSC" evidence="6">
    <location>
        <begin position="873"/>
        <end position="1028"/>
    </location>
</feature>
<feature type="non-terminal residue" evidence="8">
    <location>
        <position position="1"/>
    </location>
</feature>
<reference evidence="8" key="1">
    <citation type="submission" date="2025-08" db="UniProtKB">
        <authorList>
            <consortium name="RefSeq"/>
        </authorList>
    </citation>
    <scope>IDENTIFICATION</scope>
    <source>
        <tissue evidence="8">Whole organism</tissue>
    </source>
</reference>
<dbReference type="GO" id="GO:0006777">
    <property type="term" value="P:Mo-molybdopterin cofactor biosynthetic process"/>
    <property type="evidence" value="ECO:0007669"/>
    <property type="project" value="UniProtKB-UniRule"/>
</dbReference>
<feature type="modified residue" description="N6-(pyridoxal phosphate)lysine" evidence="4">
    <location>
        <position position="372"/>
    </location>
</feature>
<evidence type="ECO:0000256" key="2">
    <source>
        <dbReference type="ARBA" id="ARBA00022898"/>
    </source>
</evidence>
<evidence type="ECO:0000256" key="5">
    <source>
        <dbReference type="SAM" id="MobiDB-lite"/>
    </source>
</evidence>
<organism evidence="7 8">
    <name type="scientific">Hyalella azteca</name>
    <name type="common">Amphipod</name>
    <dbReference type="NCBI Taxonomy" id="294128"/>
    <lineage>
        <taxon>Eukaryota</taxon>
        <taxon>Metazoa</taxon>
        <taxon>Ecdysozoa</taxon>
        <taxon>Arthropoda</taxon>
        <taxon>Crustacea</taxon>
        <taxon>Multicrustacea</taxon>
        <taxon>Malacostraca</taxon>
        <taxon>Eumalacostraca</taxon>
        <taxon>Peracarida</taxon>
        <taxon>Amphipoda</taxon>
        <taxon>Senticaudata</taxon>
        <taxon>Talitrida</taxon>
        <taxon>Talitroidea</taxon>
        <taxon>Hyalellidae</taxon>
        <taxon>Hyalella</taxon>
    </lineage>
</organism>
<keyword evidence="3 4" id="KW-0501">Molybdenum cofactor biosynthesis</keyword>
<dbReference type="SUPFAM" id="SSF141673">
    <property type="entry name" value="MOSC N-terminal domain-like"/>
    <property type="match status" value="1"/>
</dbReference>
<evidence type="ECO:0000259" key="6">
    <source>
        <dbReference type="PROSITE" id="PS51340"/>
    </source>
</evidence>
<dbReference type="SUPFAM" id="SSF50800">
    <property type="entry name" value="PK beta-barrel domain-like"/>
    <property type="match status" value="1"/>
</dbReference>
<gene>
    <name evidence="8" type="primary">LOC108665630</name>
</gene>
<dbReference type="OrthoDB" id="420046at2759"/>
<dbReference type="Proteomes" id="UP000694843">
    <property type="component" value="Unplaced"/>
</dbReference>
<evidence type="ECO:0000256" key="3">
    <source>
        <dbReference type="ARBA" id="ARBA00023150"/>
    </source>
</evidence>
<evidence type="ECO:0000256" key="4">
    <source>
        <dbReference type="HAMAP-Rule" id="MF_03050"/>
    </source>
</evidence>
<dbReference type="GO" id="GO:0008265">
    <property type="term" value="F:molybdenum cofactor sulfurtransferase activity"/>
    <property type="evidence" value="ECO:0007669"/>
    <property type="project" value="UniProtKB-UniRule"/>
</dbReference>
<dbReference type="GO" id="GO:0016829">
    <property type="term" value="F:lyase activity"/>
    <property type="evidence" value="ECO:0007669"/>
    <property type="project" value="UniProtKB-UniRule"/>
</dbReference>
<feature type="compositionally biased region" description="Polar residues" evidence="5">
    <location>
        <begin position="631"/>
        <end position="654"/>
    </location>
</feature>
<dbReference type="InterPro" id="IPR000192">
    <property type="entry name" value="Aminotrans_V_dom"/>
</dbReference>
<dbReference type="GO" id="GO:0030170">
    <property type="term" value="F:pyridoxal phosphate binding"/>
    <property type="evidence" value="ECO:0007669"/>
    <property type="project" value="UniProtKB-UniRule"/>
</dbReference>
<dbReference type="RefSeq" id="XP_047735959.1">
    <property type="nucleotide sequence ID" value="XM_047880003.1"/>
</dbReference>
<dbReference type="PANTHER" id="PTHR14237">
    <property type="entry name" value="MOLYBDOPTERIN COFACTOR SULFURASE MOSC"/>
    <property type="match status" value="1"/>
</dbReference>
<dbReference type="CTD" id="4118"/>
<comment type="catalytic activity">
    <reaction evidence="4">
        <text>Mo-molybdopterin + L-cysteine + AH2 = thio-Mo-molybdopterin + L-alanine + A + H2O</text>
        <dbReference type="Rhea" id="RHEA:42636"/>
        <dbReference type="ChEBI" id="CHEBI:13193"/>
        <dbReference type="ChEBI" id="CHEBI:15377"/>
        <dbReference type="ChEBI" id="CHEBI:17499"/>
        <dbReference type="ChEBI" id="CHEBI:35235"/>
        <dbReference type="ChEBI" id="CHEBI:57972"/>
        <dbReference type="ChEBI" id="CHEBI:71302"/>
        <dbReference type="ChEBI" id="CHEBI:82685"/>
        <dbReference type="EC" id="2.8.1.9"/>
    </reaction>
</comment>
<name>A0A979FGA8_HYAAZ</name>
<dbReference type="InterPro" id="IPR005302">
    <property type="entry name" value="MoCF_Sase_C"/>
</dbReference>
<sequence>RVLRCPWLHKVNMDILESLKVVPKYDPEVIRSQQFSRLKGETYLDHAGAALHSDAQLAAVTSELSTCLLGNPHSRNRPSETSTQILHATRQRILQHFNTNDEEYAVIFTSGASAAIKLVAENLNWSSPCQESRHDGTTHCNCTEVANAALRLDDSNSSITNHYGHFASDSHVEERKLNSEPLHVITENSNGTTCPASANCVKDAYSISTQLEPNNDKPWDSGKKTENNVMPPTKFTCYVYSQENHTSVLGVRGCAVSAGASVFSIPVKNIYEISKNNEINVSEKKTLQEDPDVENCLFAYSAQCNYSGAKYPLSWVQRVRDGMLDDFVDSKTGKSGVTRRWFVLLDAASFAATSPLDLSTCTPDFVPVSFYKMFGYPTGLGCLLLHRRAWSVLNKRYFGGGTVELADARSMRTVLRKLPSSLKNVSEHTFHLARYVHHSLKSFHHGNGSPLARVYGTEGRPWALDQHGPIVNFNVFTDSGDYVGFTHVERVAAIYNIHLRTGCVCNPGACQTHLDLSSDVLQQQHSKGHVCGDSVDAIESLPTGSVRVSFGYSSTYADADLLLRMLRDCFIQGQLILDTHWMTNSENLEKNATLNENKIREGNKGRENREYNGNPKDVCVDVNGSGGRDGFSTSSSQQLEQNSISSQNINKPDILTTNNHRNTADTKFVAEPQLIIPSDASPPDFNPLSSNGFCKDSLDQKTKRSVVITDLKIYPVKSCGGMSVSSWRLGDQGLLYDRHWMVVTKAGYVMTLKREPRMSLIKPFVDLHTRQLKLSFPGHDSVEIPLDSQQSEDAEDEKVSLPCNVRVCGDKIQTQDCGVQVAEWLSKVLDMAELRLVRQSGARGRRSHAGQSSAPLSLANEAPLLLLHRPSVRRLLGTIEKNKRDALQHRQSSAPLSLANEAPLLLLHRPSVRRLLGTIEKNKRDALQHSEDCLVERFRGNVVLDGGAAFEEDDWTVLSGDQQTIQVVGLCERCQVVSVTPGSSSRSVEPLLSLKTLRGARATFGILASVSPAVNSESNISVGMKYAV</sequence>
<dbReference type="PROSITE" id="PS51340">
    <property type="entry name" value="MOSC"/>
    <property type="match status" value="1"/>
</dbReference>
<dbReference type="Gene3D" id="3.90.1150.10">
    <property type="entry name" value="Aspartate Aminotransferase, domain 1"/>
    <property type="match status" value="1"/>
</dbReference>
<dbReference type="SUPFAM" id="SSF53383">
    <property type="entry name" value="PLP-dependent transferases"/>
    <property type="match status" value="2"/>
</dbReference>
<dbReference type="Gene3D" id="3.40.640.10">
    <property type="entry name" value="Type I PLP-dependent aspartate aminotransferase-like (Major domain)"/>
    <property type="match status" value="2"/>
</dbReference>
<dbReference type="InterPro" id="IPR015424">
    <property type="entry name" value="PyrdxlP-dep_Trfase"/>
</dbReference>
<comment type="similarity">
    <text evidence="4">Belongs to the class-V pyridoxal-phosphate-dependent aminotransferase family. MOCOS subfamily.</text>
</comment>
<dbReference type="InterPro" id="IPR015422">
    <property type="entry name" value="PyrdxlP-dep_Trfase_small"/>
</dbReference>
<protein>
    <recommendedName>
        <fullName evidence="4">Molybdenum cofactor sulfurase</fullName>
        <shortName evidence="4">MCS</shortName>
        <shortName evidence="4">MOS</shortName>
        <shortName evidence="4">MoCo sulfurase</shortName>
        <ecNumber evidence="4">2.8.1.9</ecNumber>
    </recommendedName>
    <alternativeName>
        <fullName evidence="4">Molybdenum cofactor sulfurtransferase</fullName>
    </alternativeName>
</protein>
<dbReference type="PANTHER" id="PTHR14237:SF80">
    <property type="entry name" value="MOLYBDENUM COFACTOR SULFURASE"/>
    <property type="match status" value="1"/>
</dbReference>
<feature type="region of interest" description="Disordered" evidence="5">
    <location>
        <begin position="623"/>
        <end position="654"/>
    </location>
</feature>
<dbReference type="KEGG" id="hazt:108665630"/>
<dbReference type="Pfam" id="PF03476">
    <property type="entry name" value="MOSC_N"/>
    <property type="match status" value="1"/>
</dbReference>
<comment type="cofactor">
    <cofactor evidence="4">
        <name>pyridoxal 5'-phosphate</name>
        <dbReference type="ChEBI" id="CHEBI:597326"/>
    </cofactor>
</comment>
<keyword evidence="7" id="KW-1185">Reference proteome</keyword>
<keyword evidence="2 4" id="KW-0663">Pyridoxal phosphate</keyword>
<evidence type="ECO:0000256" key="1">
    <source>
        <dbReference type="ARBA" id="ARBA00022679"/>
    </source>
</evidence>
<comment type="function">
    <text evidence="4">Sulfurates the molybdenum cofactor. Sulfation of molybdenum is essential for xanthine dehydrogenase (XDH) and aldehyde oxidase (ADO) enzymes in which molybdenum cofactor is liganded by 1 oxygen and 1 sulfur atom in active form.</text>
</comment>
<dbReference type="GO" id="GO:0030151">
    <property type="term" value="F:molybdenum ion binding"/>
    <property type="evidence" value="ECO:0007669"/>
    <property type="project" value="UniProtKB-UniRule"/>
</dbReference>
<dbReference type="InterPro" id="IPR028886">
    <property type="entry name" value="MoCo_sulfurase"/>
</dbReference>
<keyword evidence="1 4" id="KW-0808">Transferase</keyword>
<evidence type="ECO:0000313" key="8">
    <source>
        <dbReference type="RefSeq" id="XP_047735959.1"/>
    </source>
</evidence>
<dbReference type="HAMAP" id="MF_03050">
    <property type="entry name" value="MOCOS"/>
    <property type="match status" value="1"/>
</dbReference>
<dbReference type="InterPro" id="IPR011037">
    <property type="entry name" value="Pyrv_Knase-like_insert_dom_sf"/>
</dbReference>
<dbReference type="Pfam" id="PF00266">
    <property type="entry name" value="Aminotran_5"/>
    <property type="match status" value="2"/>
</dbReference>
<proteinExistence type="inferred from homology"/>
<feature type="active site" evidence="4">
    <location>
        <position position="505"/>
    </location>
</feature>
<evidence type="ECO:0000313" key="7">
    <source>
        <dbReference type="Proteomes" id="UP000694843"/>
    </source>
</evidence>
<dbReference type="InterPro" id="IPR005303">
    <property type="entry name" value="MOCOS_middle"/>
</dbReference>
<dbReference type="Pfam" id="PF03473">
    <property type="entry name" value="MOSC"/>
    <property type="match status" value="1"/>
</dbReference>
<dbReference type="GeneID" id="108665630"/>
<dbReference type="EC" id="2.8.1.9" evidence="4"/>